<dbReference type="Proteomes" id="UP001268089">
    <property type="component" value="Unassembled WGS sequence"/>
</dbReference>
<comment type="caution">
    <text evidence="1">The sequence shown here is derived from an EMBL/GenBank/DDBJ whole genome shotgun (WGS) entry which is preliminary data.</text>
</comment>
<evidence type="ECO:0000313" key="1">
    <source>
        <dbReference type="EMBL" id="MDR7306329.1"/>
    </source>
</evidence>
<name>A0ABU1ZLB1_9BURK</name>
<organism evidence="1 2">
    <name type="scientific">Rhodoferax saidenbachensis</name>
    <dbReference type="NCBI Taxonomy" id="1484693"/>
    <lineage>
        <taxon>Bacteria</taxon>
        <taxon>Pseudomonadati</taxon>
        <taxon>Pseudomonadota</taxon>
        <taxon>Betaproteobacteria</taxon>
        <taxon>Burkholderiales</taxon>
        <taxon>Comamonadaceae</taxon>
        <taxon>Rhodoferax</taxon>
    </lineage>
</organism>
<dbReference type="RefSeq" id="WP_310341269.1">
    <property type="nucleotide sequence ID" value="NZ_JAVDXO010000003.1"/>
</dbReference>
<gene>
    <name evidence="1" type="ORF">J2X15_001612</name>
</gene>
<evidence type="ECO:0000313" key="2">
    <source>
        <dbReference type="Proteomes" id="UP001268089"/>
    </source>
</evidence>
<dbReference type="EMBL" id="JAVDXO010000003">
    <property type="protein sequence ID" value="MDR7306329.1"/>
    <property type="molecule type" value="Genomic_DNA"/>
</dbReference>
<protein>
    <submittedName>
        <fullName evidence="1">Uncharacterized protein</fullName>
    </submittedName>
</protein>
<reference evidence="1 2" key="1">
    <citation type="submission" date="2023-07" db="EMBL/GenBank/DDBJ databases">
        <title>Sorghum-associated microbial communities from plants grown in Nebraska, USA.</title>
        <authorList>
            <person name="Schachtman D."/>
        </authorList>
    </citation>
    <scope>NUCLEOTIDE SEQUENCE [LARGE SCALE GENOMIC DNA]</scope>
    <source>
        <strain evidence="1 2">BE308</strain>
    </source>
</reference>
<proteinExistence type="predicted"/>
<accession>A0ABU1ZLB1</accession>
<keyword evidence="2" id="KW-1185">Reference proteome</keyword>
<sequence length="89" mass="9667">MNHIGIEPSIGLKSLGIERDNHLSLGFDNERMHEGLTLALSGTQQAPQSGILLLSVRDEQPVNPGQLLPHSFCESLLTPLLTQTLSIVQ</sequence>